<protein>
    <submittedName>
        <fullName evidence="1">Uncharacterized protein</fullName>
    </submittedName>
</protein>
<sequence>MEMESWTVLRHSGVPYRAAVSPFCESFK</sequence>
<dbReference type="VEuPathDB" id="VectorBase:AQUA015259"/>
<dbReference type="AlphaFoldDB" id="A0A182XTX8"/>
<accession>A0A182XTX8</accession>
<reference evidence="1" key="1">
    <citation type="submission" date="2020-05" db="UniProtKB">
        <authorList>
            <consortium name="EnsemblMetazoa"/>
        </authorList>
    </citation>
    <scope>IDENTIFICATION</scope>
    <source>
        <strain evidence="1">SANGQUA</strain>
    </source>
</reference>
<dbReference type="EnsemblMetazoa" id="AQUA015259-RA">
    <property type="protein sequence ID" value="AQUA015259-PA"/>
    <property type="gene ID" value="AQUA015259"/>
</dbReference>
<evidence type="ECO:0000313" key="2">
    <source>
        <dbReference type="Proteomes" id="UP000076407"/>
    </source>
</evidence>
<keyword evidence="2" id="KW-1185">Reference proteome</keyword>
<evidence type="ECO:0000313" key="1">
    <source>
        <dbReference type="EnsemblMetazoa" id="AQUA015259-PA"/>
    </source>
</evidence>
<dbReference type="Proteomes" id="UP000076407">
    <property type="component" value="Unassembled WGS sequence"/>
</dbReference>
<name>A0A182XTX8_ANOQN</name>
<organism evidence="1 2">
    <name type="scientific">Anopheles quadriannulatus</name>
    <name type="common">Mosquito</name>
    <dbReference type="NCBI Taxonomy" id="34691"/>
    <lineage>
        <taxon>Eukaryota</taxon>
        <taxon>Metazoa</taxon>
        <taxon>Ecdysozoa</taxon>
        <taxon>Arthropoda</taxon>
        <taxon>Hexapoda</taxon>
        <taxon>Insecta</taxon>
        <taxon>Pterygota</taxon>
        <taxon>Neoptera</taxon>
        <taxon>Endopterygota</taxon>
        <taxon>Diptera</taxon>
        <taxon>Nematocera</taxon>
        <taxon>Culicoidea</taxon>
        <taxon>Culicidae</taxon>
        <taxon>Anophelinae</taxon>
        <taxon>Anopheles</taxon>
    </lineage>
</organism>
<proteinExistence type="predicted"/>